<comment type="catalytic activity">
    <reaction evidence="1">
        <text>2-phosphoglycolate + H2O = glycolate + phosphate</text>
        <dbReference type="Rhea" id="RHEA:14369"/>
        <dbReference type="ChEBI" id="CHEBI:15377"/>
        <dbReference type="ChEBI" id="CHEBI:29805"/>
        <dbReference type="ChEBI" id="CHEBI:43474"/>
        <dbReference type="ChEBI" id="CHEBI:58033"/>
        <dbReference type="EC" id="3.1.3.18"/>
    </reaction>
</comment>
<dbReference type="PATRIC" id="fig|991905.3.peg.3381"/>
<evidence type="ECO:0000313" key="5">
    <source>
        <dbReference type="EMBL" id="ADZ71708.1"/>
    </source>
</evidence>
<dbReference type="InterPro" id="IPR023198">
    <property type="entry name" value="PGP-like_dom2"/>
</dbReference>
<dbReference type="PRINTS" id="PR00413">
    <property type="entry name" value="HADHALOGNASE"/>
</dbReference>
<evidence type="ECO:0000313" key="6">
    <source>
        <dbReference type="Proteomes" id="UP000008130"/>
    </source>
</evidence>
<keyword evidence="6" id="KW-1185">Reference proteome</keyword>
<dbReference type="GO" id="GO:0005829">
    <property type="term" value="C:cytosol"/>
    <property type="evidence" value="ECO:0007669"/>
    <property type="project" value="TreeGrafter"/>
</dbReference>
<organism evidence="5 6">
    <name type="scientific">Polymorphum gilvum (strain LMG 25793 / CGMCC 1.9160 / SL003B-26A1)</name>
    <dbReference type="NCBI Taxonomy" id="991905"/>
    <lineage>
        <taxon>Bacteria</taxon>
        <taxon>Pseudomonadati</taxon>
        <taxon>Pseudomonadota</taxon>
        <taxon>Alphaproteobacteria</taxon>
        <taxon>Rhodobacterales</taxon>
        <taxon>Paracoccaceae</taxon>
        <taxon>Polymorphum</taxon>
    </lineage>
</organism>
<dbReference type="AlphaFoldDB" id="F2IY96"/>
<dbReference type="InterPro" id="IPR036412">
    <property type="entry name" value="HAD-like_sf"/>
</dbReference>
<dbReference type="Proteomes" id="UP000008130">
    <property type="component" value="Chromosome"/>
</dbReference>
<keyword evidence="5" id="KW-0378">Hydrolase</keyword>
<dbReference type="SFLD" id="SFLDG01129">
    <property type="entry name" value="C1.5:_HAD__Beta-PGM__Phosphata"/>
    <property type="match status" value="1"/>
</dbReference>
<dbReference type="HOGENOM" id="CLU_045011_19_1_5"/>
<dbReference type="GO" id="GO:0008967">
    <property type="term" value="F:phosphoglycolate phosphatase activity"/>
    <property type="evidence" value="ECO:0007669"/>
    <property type="project" value="UniProtKB-EC"/>
</dbReference>
<dbReference type="Gene3D" id="1.10.150.240">
    <property type="entry name" value="Putative phosphatase, domain 2"/>
    <property type="match status" value="1"/>
</dbReference>
<dbReference type="STRING" id="991905.SL003B_3286"/>
<comment type="similarity">
    <text evidence="3">Belongs to the HAD-like hydrolase superfamily. CbbY/CbbZ/Gph/YieH family.</text>
</comment>
<dbReference type="OrthoDB" id="9797743at2"/>
<dbReference type="InterPro" id="IPR050155">
    <property type="entry name" value="HAD-like_hydrolase_sf"/>
</dbReference>
<evidence type="ECO:0000256" key="2">
    <source>
        <dbReference type="ARBA" id="ARBA00004818"/>
    </source>
</evidence>
<evidence type="ECO:0000256" key="3">
    <source>
        <dbReference type="ARBA" id="ARBA00006171"/>
    </source>
</evidence>
<reference evidence="5 6" key="1">
    <citation type="journal article" date="2011" name="J. Bacteriol.">
        <title>Complete genome sequence of Polymorphum gilvum SL003B-26A1T, a crude oil-degrading bacterium from oil-polluted saline soil.</title>
        <authorList>
            <person name="Li S.G."/>
            <person name="Tang Y.Q."/>
            <person name="Nie Y."/>
            <person name="Cai M."/>
            <person name="Wu X.L."/>
        </authorList>
    </citation>
    <scope>NUCLEOTIDE SEQUENCE [LARGE SCALE GENOMIC DNA]</scope>
    <source>
        <strain evidence="6">LMG 25793 / CGMCC 1.9160 / SL003B-26A1</strain>
    </source>
</reference>
<dbReference type="Gene3D" id="3.40.50.1000">
    <property type="entry name" value="HAD superfamily/HAD-like"/>
    <property type="match status" value="1"/>
</dbReference>
<dbReference type="PANTHER" id="PTHR43434">
    <property type="entry name" value="PHOSPHOGLYCOLATE PHOSPHATASE"/>
    <property type="match status" value="1"/>
</dbReference>
<accession>F2IY96</accession>
<dbReference type="SUPFAM" id="SSF56784">
    <property type="entry name" value="HAD-like"/>
    <property type="match status" value="1"/>
</dbReference>
<dbReference type="Pfam" id="PF00702">
    <property type="entry name" value="Hydrolase"/>
    <property type="match status" value="1"/>
</dbReference>
<sequence>MDGRHDRAIRAVLFDKDGTLIDFQKTWSPAFVRLVDTFSAGDADLRLRLAEVCAFDLEAGLFAPESPFVAGSNDILVADWAAILGVPDPVALMGEINRHLVAFGLASLSPFPGLADAVGRLRAGGYVLGVATNDTEISARAQIDALGLAPSFPHVFGYDSGFGAKPGPGMVHAFAEAAGIPVSAVAMVGDSLHDLHAGRAAGARALAVTTGTVGAEVLAPHADAVFSGLHDLVAWLSASAAAAAEAET</sequence>
<name>F2IY96_POLGS</name>
<dbReference type="NCBIfam" id="TIGR01549">
    <property type="entry name" value="HAD-SF-IA-v1"/>
    <property type="match status" value="1"/>
</dbReference>
<gene>
    <name evidence="5" type="ordered locus">SL003B_3286</name>
</gene>
<proteinExistence type="inferred from homology"/>
<dbReference type="eggNOG" id="COG0546">
    <property type="taxonomic scope" value="Bacteria"/>
</dbReference>
<evidence type="ECO:0000256" key="1">
    <source>
        <dbReference type="ARBA" id="ARBA00000830"/>
    </source>
</evidence>
<dbReference type="EC" id="3.1.3.18" evidence="4"/>
<dbReference type="SFLD" id="SFLDS00003">
    <property type="entry name" value="Haloacid_Dehalogenase"/>
    <property type="match status" value="1"/>
</dbReference>
<evidence type="ECO:0000256" key="4">
    <source>
        <dbReference type="ARBA" id="ARBA00013078"/>
    </source>
</evidence>
<dbReference type="InterPro" id="IPR023214">
    <property type="entry name" value="HAD_sf"/>
</dbReference>
<dbReference type="InterPro" id="IPR006439">
    <property type="entry name" value="HAD-SF_hydro_IA"/>
</dbReference>
<dbReference type="EMBL" id="CP002568">
    <property type="protein sequence ID" value="ADZ71708.1"/>
    <property type="molecule type" value="Genomic_DNA"/>
</dbReference>
<protein>
    <recommendedName>
        <fullName evidence="4">phosphoglycolate phosphatase</fullName>
        <ecNumber evidence="4">3.1.3.18</ecNumber>
    </recommendedName>
</protein>
<comment type="pathway">
    <text evidence="2">Organic acid metabolism; glycolate biosynthesis; glycolate from 2-phosphoglycolate: step 1/1.</text>
</comment>
<dbReference type="KEGG" id="pgv:SL003B_3286"/>
<dbReference type="GO" id="GO:0006281">
    <property type="term" value="P:DNA repair"/>
    <property type="evidence" value="ECO:0007669"/>
    <property type="project" value="TreeGrafter"/>
</dbReference>
<dbReference type="RefSeq" id="WP_013654017.1">
    <property type="nucleotide sequence ID" value="NC_015259.1"/>
</dbReference>
<dbReference type="PANTHER" id="PTHR43434:SF1">
    <property type="entry name" value="PHOSPHOGLYCOLATE PHOSPHATASE"/>
    <property type="match status" value="1"/>
</dbReference>